<evidence type="ECO:0000313" key="1">
    <source>
        <dbReference type="EMBL" id="KAH9528282.1"/>
    </source>
</evidence>
<dbReference type="Proteomes" id="UP000790347">
    <property type="component" value="Unassembled WGS sequence"/>
</dbReference>
<sequence>MILYQIPKCNYQNFKKVIINHFGVLNNNDDIDNDQDGHPIQQQSMVTKMAIMNRHHPATLIDSPNMIIMSPQLQHHNFQHHQQQQRNIVHVPPSFLICNQTSMNANIPPSSYHQVAATAASPQQIPISIPNSRSFDAATNEICDDSHTFNLYICTSMIEEWTLLKYYKALLIKYTQIIDPRYSMDNDNLGWVITFIKSKLNILFKIYKHHNFDN</sequence>
<keyword evidence="2" id="KW-1185">Reference proteome</keyword>
<name>A0A922LBU0_DERFA</name>
<comment type="caution">
    <text evidence="1">The sequence shown here is derived from an EMBL/GenBank/DDBJ whole genome shotgun (WGS) entry which is preliminary data.</text>
</comment>
<gene>
    <name evidence="1" type="ORF">DERF_002238</name>
</gene>
<reference evidence="1" key="1">
    <citation type="submission" date="2013-05" db="EMBL/GenBank/DDBJ databases">
        <authorList>
            <person name="Yim A.K.Y."/>
            <person name="Chan T.F."/>
            <person name="Ji K.M."/>
            <person name="Liu X.Y."/>
            <person name="Zhou J.W."/>
            <person name="Li R.Q."/>
            <person name="Yang K.Y."/>
            <person name="Li J."/>
            <person name="Li M."/>
            <person name="Law P.T.W."/>
            <person name="Wu Y.L."/>
            <person name="Cai Z.L."/>
            <person name="Qin H."/>
            <person name="Bao Y."/>
            <person name="Leung R.K.K."/>
            <person name="Ng P.K.S."/>
            <person name="Zou J."/>
            <person name="Zhong X.J."/>
            <person name="Ran P.X."/>
            <person name="Zhong N.S."/>
            <person name="Liu Z.G."/>
            <person name="Tsui S.K.W."/>
        </authorList>
    </citation>
    <scope>NUCLEOTIDE SEQUENCE</scope>
    <source>
        <strain evidence="1">Derf</strain>
        <tissue evidence="1">Whole organism</tissue>
    </source>
</reference>
<dbReference type="AlphaFoldDB" id="A0A922LBU0"/>
<dbReference type="EMBL" id="ASGP02000001">
    <property type="protein sequence ID" value="KAH9528282.1"/>
    <property type="molecule type" value="Genomic_DNA"/>
</dbReference>
<accession>A0A922LBU0</accession>
<protein>
    <submittedName>
        <fullName evidence="1">Uncharacterized protein</fullName>
    </submittedName>
</protein>
<reference evidence="1" key="2">
    <citation type="journal article" date="2022" name="Res Sq">
        <title>Comparative Genomics Reveals Insights into the Divergent Evolution of Astigmatic Mites and Household Pest Adaptations.</title>
        <authorList>
            <person name="Xiong Q."/>
            <person name="Wan A.T.-Y."/>
            <person name="Liu X.-Y."/>
            <person name="Fung C.S.-H."/>
            <person name="Xiao X."/>
            <person name="Malainual N."/>
            <person name="Hou J."/>
            <person name="Wang L."/>
            <person name="Wang M."/>
            <person name="Yang K."/>
            <person name="Cui Y."/>
            <person name="Leung E."/>
            <person name="Nong W."/>
            <person name="Shin S.-K."/>
            <person name="Au S."/>
            <person name="Jeong K.Y."/>
            <person name="Chew F.T."/>
            <person name="Hui J."/>
            <person name="Leung T.F."/>
            <person name="Tungtrongchitr A."/>
            <person name="Zhong N."/>
            <person name="Liu Z."/>
            <person name="Tsui S."/>
        </authorList>
    </citation>
    <scope>NUCLEOTIDE SEQUENCE</scope>
    <source>
        <strain evidence="1">Derf</strain>
        <tissue evidence="1">Whole organism</tissue>
    </source>
</reference>
<evidence type="ECO:0000313" key="2">
    <source>
        <dbReference type="Proteomes" id="UP000790347"/>
    </source>
</evidence>
<organism evidence="1 2">
    <name type="scientific">Dermatophagoides farinae</name>
    <name type="common">American house dust mite</name>
    <dbReference type="NCBI Taxonomy" id="6954"/>
    <lineage>
        <taxon>Eukaryota</taxon>
        <taxon>Metazoa</taxon>
        <taxon>Ecdysozoa</taxon>
        <taxon>Arthropoda</taxon>
        <taxon>Chelicerata</taxon>
        <taxon>Arachnida</taxon>
        <taxon>Acari</taxon>
        <taxon>Acariformes</taxon>
        <taxon>Sarcoptiformes</taxon>
        <taxon>Astigmata</taxon>
        <taxon>Psoroptidia</taxon>
        <taxon>Analgoidea</taxon>
        <taxon>Pyroglyphidae</taxon>
        <taxon>Dermatophagoidinae</taxon>
        <taxon>Dermatophagoides</taxon>
    </lineage>
</organism>
<proteinExistence type="predicted"/>